<keyword evidence="2" id="KW-1185">Reference proteome</keyword>
<accession>A0A1T4JYF6</accession>
<evidence type="ECO:0000313" key="2">
    <source>
        <dbReference type="Proteomes" id="UP000190637"/>
    </source>
</evidence>
<dbReference type="Pfam" id="PF14100">
    <property type="entry name" value="DUF6807"/>
    <property type="match status" value="1"/>
</dbReference>
<dbReference type="RefSeq" id="WP_078759515.1">
    <property type="nucleotide sequence ID" value="NZ_FUWS01000001.1"/>
</dbReference>
<dbReference type="EMBL" id="FUWS01000001">
    <property type="protein sequence ID" value="SJZ35210.1"/>
    <property type="molecule type" value="Genomic_DNA"/>
</dbReference>
<gene>
    <name evidence="1" type="ORF">SAMN02745673_00063</name>
</gene>
<dbReference type="AlphaFoldDB" id="A0A1T4JYF6"/>
<proteinExistence type="predicted"/>
<dbReference type="InterPro" id="IPR029475">
    <property type="entry name" value="DUF6807"/>
</dbReference>
<sequence length="304" mass="32820">MTRPIPTSPTSTGRQTPTLLRVAGRVVAEHHDGTGLEPRLAPRPHLHPVSTLAGTVVTETRPADHPHHLGVGVAVPDVGGTNFWGGRTFVRDQGPTWLDDHGAQLHRAWSRRHAEEHTELISWQSRDGEEVIAEERRTRALALDERAWALVLDVGLRNVCGGELRLASPAVKGRPGAGYGGFFWRAPRAALPPRCLGPGVQGESALHGSTAAWLALLGTRDDGARWTLVFTTPGEERDPWFLRAGEYPGVGAALAWDRPRSIGAEEVLRRRVVTVVADGHPSPAELERLAATARERAADPGEAG</sequence>
<reference evidence="1 2" key="1">
    <citation type="submission" date="2017-02" db="EMBL/GenBank/DDBJ databases">
        <authorList>
            <person name="Peterson S.W."/>
        </authorList>
    </citation>
    <scope>NUCLEOTIDE SEQUENCE [LARGE SCALE GENOMIC DNA]</scope>
    <source>
        <strain evidence="1 2">DSM 45154</strain>
    </source>
</reference>
<evidence type="ECO:0000313" key="1">
    <source>
        <dbReference type="EMBL" id="SJZ35210.1"/>
    </source>
</evidence>
<organism evidence="1 2">
    <name type="scientific">Marinactinospora thermotolerans DSM 45154</name>
    <dbReference type="NCBI Taxonomy" id="1122192"/>
    <lineage>
        <taxon>Bacteria</taxon>
        <taxon>Bacillati</taxon>
        <taxon>Actinomycetota</taxon>
        <taxon>Actinomycetes</taxon>
        <taxon>Streptosporangiales</taxon>
        <taxon>Nocardiopsidaceae</taxon>
        <taxon>Marinactinospora</taxon>
    </lineage>
</organism>
<protein>
    <submittedName>
        <fullName evidence="1">Methane oxygenase PmoA</fullName>
    </submittedName>
</protein>
<dbReference type="Proteomes" id="UP000190637">
    <property type="component" value="Unassembled WGS sequence"/>
</dbReference>
<dbReference type="OrthoDB" id="242375at2"/>
<dbReference type="STRING" id="1122192.SAMN02745673_00063"/>
<name>A0A1T4JYF6_9ACTN</name>